<reference evidence="5 6" key="1">
    <citation type="submission" date="2022-06" db="EMBL/GenBank/DDBJ databases">
        <authorList>
            <person name="So Y."/>
        </authorList>
    </citation>
    <scope>NUCLEOTIDE SEQUENCE [LARGE SCALE GENOMIC DNA]</scope>
    <source>
        <strain evidence="5 6">STR3</strain>
    </source>
</reference>
<evidence type="ECO:0000313" key="5">
    <source>
        <dbReference type="EMBL" id="MCP3423240.1"/>
    </source>
</evidence>
<organism evidence="5 6">
    <name type="scientific">Nocardioides pinisoli</name>
    <dbReference type="NCBI Taxonomy" id="2950279"/>
    <lineage>
        <taxon>Bacteria</taxon>
        <taxon>Bacillati</taxon>
        <taxon>Actinomycetota</taxon>
        <taxon>Actinomycetes</taxon>
        <taxon>Propionibacteriales</taxon>
        <taxon>Nocardioidaceae</taxon>
        <taxon>Nocardioides</taxon>
    </lineage>
</organism>
<evidence type="ECO:0000256" key="3">
    <source>
        <dbReference type="ARBA" id="ARBA00023121"/>
    </source>
</evidence>
<comment type="subcellular location">
    <subcellularLocation>
        <location evidence="1">Golgi apparatus membrane</location>
        <topology evidence="1">Peripheral membrane protein</topology>
        <orientation evidence="1">Cytoplasmic side</orientation>
    </subcellularLocation>
</comment>
<evidence type="ECO:0000256" key="1">
    <source>
        <dbReference type="ARBA" id="ARBA00004255"/>
    </source>
</evidence>
<dbReference type="InterPro" id="IPR038261">
    <property type="entry name" value="GPP34-like_sf"/>
</dbReference>
<accession>A0ABT1KZQ2</accession>
<comment type="caution">
    <text evidence="5">The sequence shown here is derived from an EMBL/GenBank/DDBJ whole genome shotgun (WGS) entry which is preliminary data.</text>
</comment>
<keyword evidence="2" id="KW-0333">Golgi apparatus</keyword>
<dbReference type="RefSeq" id="WP_254182434.1">
    <property type="nucleotide sequence ID" value="NZ_JANARS010000006.1"/>
</dbReference>
<sequence length="226" mass="24333">MTDQNHTGALVVEDLALLMFNPRNGAVVGDGLPFFHVLAGAVLIDLLLQDRLSLEQERHGMRQVRTVGGTRPDLEVLATAWDEIDRKPMDLYAMVLVLGPRLREPVLDLLVARGHLRREPGRGLLRIPTLAENNGTRRNHLVATMRAVLNDGAEPDAHTAAIAALLSASGQLASMHADIPWSGAVHANARKLQRSAWAATAAGQAVQVSMASLIATNLFTATSILD</sequence>
<evidence type="ECO:0000256" key="2">
    <source>
        <dbReference type="ARBA" id="ARBA00023034"/>
    </source>
</evidence>
<evidence type="ECO:0000313" key="6">
    <source>
        <dbReference type="Proteomes" id="UP001204524"/>
    </source>
</evidence>
<dbReference type="EMBL" id="JANARS010000006">
    <property type="protein sequence ID" value="MCP3423240.1"/>
    <property type="molecule type" value="Genomic_DNA"/>
</dbReference>
<dbReference type="Proteomes" id="UP001204524">
    <property type="component" value="Unassembled WGS sequence"/>
</dbReference>
<keyword evidence="4" id="KW-0472">Membrane</keyword>
<keyword evidence="3" id="KW-0446">Lipid-binding</keyword>
<keyword evidence="6" id="KW-1185">Reference proteome</keyword>
<dbReference type="InterPro" id="IPR008628">
    <property type="entry name" value="GPP34-like"/>
</dbReference>
<protein>
    <submittedName>
        <fullName evidence="5">GPP34 family phosphoprotein</fullName>
    </submittedName>
</protein>
<dbReference type="Gene3D" id="1.10.3630.10">
    <property type="entry name" value="yeast vps74-n-term truncation variant domain like"/>
    <property type="match status" value="1"/>
</dbReference>
<evidence type="ECO:0000256" key="4">
    <source>
        <dbReference type="ARBA" id="ARBA00023136"/>
    </source>
</evidence>
<dbReference type="Pfam" id="PF05719">
    <property type="entry name" value="GPP34"/>
    <property type="match status" value="1"/>
</dbReference>
<gene>
    <name evidence="5" type="ORF">NCI01_15665</name>
</gene>
<name>A0ABT1KZQ2_9ACTN</name>
<proteinExistence type="predicted"/>